<organism evidence="2 3">
    <name type="scientific">Dinghuibacter silviterrae</name>
    <dbReference type="NCBI Taxonomy" id="1539049"/>
    <lineage>
        <taxon>Bacteria</taxon>
        <taxon>Pseudomonadati</taxon>
        <taxon>Bacteroidota</taxon>
        <taxon>Chitinophagia</taxon>
        <taxon>Chitinophagales</taxon>
        <taxon>Chitinophagaceae</taxon>
        <taxon>Dinghuibacter</taxon>
    </lineage>
</organism>
<evidence type="ECO:0000313" key="3">
    <source>
        <dbReference type="Proteomes" id="UP000294498"/>
    </source>
</evidence>
<protein>
    <recommendedName>
        <fullName evidence="1">DUF6603 domain-containing protein</fullName>
    </recommendedName>
</protein>
<dbReference type="Pfam" id="PF20248">
    <property type="entry name" value="DUF6603"/>
    <property type="match status" value="1"/>
</dbReference>
<accession>A0A4R8DIC5</accession>
<proteinExistence type="predicted"/>
<gene>
    <name evidence="2" type="ORF">EDB95_5339</name>
</gene>
<name>A0A4R8DIC5_9BACT</name>
<keyword evidence="3" id="KW-1185">Reference proteome</keyword>
<reference evidence="2 3" key="1">
    <citation type="submission" date="2019-03" db="EMBL/GenBank/DDBJ databases">
        <title>Genomic Encyclopedia of Type Strains, Phase IV (KMG-IV): sequencing the most valuable type-strain genomes for metagenomic binning, comparative biology and taxonomic classification.</title>
        <authorList>
            <person name="Goeker M."/>
        </authorList>
    </citation>
    <scope>NUCLEOTIDE SEQUENCE [LARGE SCALE GENOMIC DNA]</scope>
    <source>
        <strain evidence="2 3">DSM 100059</strain>
    </source>
</reference>
<feature type="domain" description="DUF6603" evidence="1">
    <location>
        <begin position="431"/>
        <end position="989"/>
    </location>
</feature>
<evidence type="ECO:0000313" key="2">
    <source>
        <dbReference type="EMBL" id="TDW97489.1"/>
    </source>
</evidence>
<dbReference type="Proteomes" id="UP000294498">
    <property type="component" value="Unassembled WGS sequence"/>
</dbReference>
<dbReference type="RefSeq" id="WP_133999817.1">
    <property type="nucleotide sequence ID" value="NZ_SODV01000002.1"/>
</dbReference>
<dbReference type="OrthoDB" id="535891at2"/>
<comment type="caution">
    <text evidence="2">The sequence shown here is derived from an EMBL/GenBank/DDBJ whole genome shotgun (WGS) entry which is preliminary data.</text>
</comment>
<evidence type="ECO:0000259" key="1">
    <source>
        <dbReference type="Pfam" id="PF20248"/>
    </source>
</evidence>
<dbReference type="EMBL" id="SODV01000002">
    <property type="protein sequence ID" value="TDW97489.1"/>
    <property type="molecule type" value="Genomic_DNA"/>
</dbReference>
<dbReference type="AlphaFoldDB" id="A0A4R8DIC5"/>
<dbReference type="InterPro" id="IPR046538">
    <property type="entry name" value="DUF6603"/>
</dbReference>
<sequence length="1137" mass="120894">MANTTGTLESVVLELGKLLTPLEQLLGPGMFGLLGVQLPAALSSDTAILTKLSDAGTKAGALAADITTLENAISGGDASTIIADALPLIAHIGELVAALAAVGNEIQTAASGLSAADQQVVADLAANMAVRTLEYMIVGFLNDTFPVLTNVFSVIGVIDMESSPDQAMDSPVTGGIIVPRRFYLDRIPTLFSHPDQFLQQVFQWGTPSFDGLAIYKRLQMLLEDIAIPAAIYQPTGQPASLEAYLFSLQTDTTQHPPGLTASITLPGQTTFDKAFPLSALWQATTHVAATYDAGLSVGLTPPFNLTFHPPTGNVSLTTTLGIQAQKSDGTNVMILGETGGSGLQAKSISLSAGVTANLGTSGGSVTPTVQFSVDGGLLHIDFSQGDGFIQKLLSGVKLDSDFSIQATWDPTNGLKFTGQAGVEVLIPLHIDLSVIVINGLYVSLGFTNTTPLQIGLAAEFTANLGPLVATVDQMGVNIGITFPPNGQGRLGMADIDFSFLPPKGVGLEVNTGIIVGGGYLYLNPDQGEYYGALELEFQDLFSLKAVGIINTKMPDGSNGFSLLIIITADFTPIQLGFGFTLNGVGGLLGLNRTMNVDVLRQGIKTNAIKSVLFPDNVIANIDKIISDLKQIFPVFEGHFIVGPMAELGWADIITLEIGILIEIPDPKIAILGVVKALLPTQDAPLLRIQVNFLGVIDFDNKYISFDASLYDSNLLVFTLTGDFAFRLSWGDNPYFLLSVGGFNPAFKDAPPDLQHMTRLGISLLNNSVVQLSVTCYFAVTSNTVQFGAKATLYAGCDAFNIYGYLGFDCLFQFDPFYFEVDIYAGLALRMGTSTIMGITVSGQLSGPTPWDIQGDASFTILFFTISVGFHETWGQSNQAGSKQKIDILGLLNQAIADNSNWKAILPSNNSQHVSLKTIAPGGQEMVVHPFGSLTFSQRIVPLDVDIVKFGNNIPQDANHFTITDQNPADQTVVAQEEFAPANFFNFTDDQKLSQPSFQNMDSGFTVTGTTGLLSADVITEEVDYKLTYLHKQTNTLVSAGIYIPSASWFPSNVKASAVSRSSLSYANNRVSVNAPDPVAVNNTQYAIAGTADLKQVAGTNLTGSYAEAMGMVSNLLVTQPSLTGQIQIVQDYELNPN</sequence>